<comment type="caution">
    <text evidence="7">The sequence shown here is derived from an EMBL/GenBank/DDBJ whole genome shotgun (WGS) entry which is preliminary data.</text>
</comment>
<feature type="region of interest" description="Disordered" evidence="5">
    <location>
        <begin position="227"/>
        <end position="269"/>
    </location>
</feature>
<keyword evidence="3" id="KW-0597">Phosphoprotein</keyword>
<dbReference type="AlphaFoldDB" id="A0A8H7BG00"/>
<gene>
    <name evidence="7" type="ORF">EC973_004517</name>
</gene>
<evidence type="ECO:0000256" key="5">
    <source>
        <dbReference type="SAM" id="MobiDB-lite"/>
    </source>
</evidence>
<feature type="region of interest" description="Disordered" evidence="5">
    <location>
        <begin position="590"/>
        <end position="613"/>
    </location>
</feature>
<dbReference type="GO" id="GO:0005543">
    <property type="term" value="F:phospholipid binding"/>
    <property type="evidence" value="ECO:0007669"/>
    <property type="project" value="TreeGrafter"/>
</dbReference>
<dbReference type="Proteomes" id="UP000605846">
    <property type="component" value="Unassembled WGS sequence"/>
</dbReference>
<evidence type="ECO:0000256" key="1">
    <source>
        <dbReference type="ARBA" id="ARBA00004496"/>
    </source>
</evidence>
<feature type="compositionally biased region" description="Polar residues" evidence="5">
    <location>
        <begin position="524"/>
        <end position="540"/>
    </location>
</feature>
<dbReference type="InterPro" id="IPR001060">
    <property type="entry name" value="FCH_dom"/>
</dbReference>
<feature type="coiled-coil region" evidence="4">
    <location>
        <begin position="480"/>
        <end position="507"/>
    </location>
</feature>
<sequence>MRDAKLVCEIVKQAYEERALLEEEYAKRLCKIASMFKVPSSENGRIGESLVCIQHDFNEVAQHHLQLSHGLKDQLASPLGDLLHKQKQLRKELQNDIQRLYKSRQLQARDRYNAECAKANDMIQKSQAKDRRSQYMRANSTIQNLYNAYQEAIKELEIVSGQWNDAWSDTCNALETMRSTAKDIDAVQELDFFVKENGSSNVVPNANDYLNFYIQCGHHRKYDAMNKRAESSSNYEQEPLSDKEAQTEQKDQEAENTSGQLSKATSTIREGTIHSQVELPLRVEILDNKQETPVFTIARMEIWEDEEEEDDDDDGDSQSKFSSTSSYKPNPAELEMVQGVEWDDVSNNERTDFHHDGLSDRDQPTLNSGYAADEHGTRHNDVATVNLMDKASMMPSDKEYHDLYAHTPMSAEDPICNTIQQTTTRPQYVAQLDTVGNKLDDSMMKTVGLEKEEAEYAASLNQQLDKTQSCHRNNSDDVKQDSVSGVHEELENMLRQLESQSRLSARNPTRVKLSGTRLRKRGPSFSTISSSNLHTTPTSNESIKFFDPFSTLSSSIGQGSTVSRSSMSSNGKWTAQEANTMMNLNGQIQHDNTPLLSLKPKRDPRRKFIDYGK</sequence>
<evidence type="ECO:0000256" key="3">
    <source>
        <dbReference type="ARBA" id="ARBA00022553"/>
    </source>
</evidence>
<comment type="subcellular location">
    <subcellularLocation>
        <location evidence="1">Cytoplasm</location>
    </subcellularLocation>
</comment>
<feature type="coiled-coil region" evidence="4">
    <location>
        <begin position="83"/>
        <end position="155"/>
    </location>
</feature>
<dbReference type="InterPro" id="IPR027267">
    <property type="entry name" value="AH/BAR_dom_sf"/>
</dbReference>
<name>A0A8H7BG00_9FUNG</name>
<keyword evidence="2" id="KW-0963">Cytoplasm</keyword>
<feature type="region of interest" description="Disordered" evidence="5">
    <location>
        <begin position="306"/>
        <end position="332"/>
    </location>
</feature>
<dbReference type="PANTHER" id="PTHR23065:SF7">
    <property type="entry name" value="NOSTRIN, ISOFORM H"/>
    <property type="match status" value="1"/>
</dbReference>
<dbReference type="Gene3D" id="1.20.1270.60">
    <property type="entry name" value="Arfaptin homology (AH) domain/BAR domain"/>
    <property type="match status" value="1"/>
</dbReference>
<proteinExistence type="predicted"/>
<protein>
    <recommendedName>
        <fullName evidence="6">FCH domain-containing protein</fullName>
    </recommendedName>
</protein>
<evidence type="ECO:0000259" key="6">
    <source>
        <dbReference type="Pfam" id="PF00611"/>
    </source>
</evidence>
<dbReference type="GO" id="GO:0120104">
    <property type="term" value="C:mitotic actomyosin contractile ring, proximal layer"/>
    <property type="evidence" value="ECO:0007669"/>
    <property type="project" value="TreeGrafter"/>
</dbReference>
<feature type="compositionally biased region" description="Basic and acidic residues" evidence="5">
    <location>
        <begin position="240"/>
        <end position="253"/>
    </location>
</feature>
<evidence type="ECO:0000256" key="2">
    <source>
        <dbReference type="ARBA" id="ARBA00022490"/>
    </source>
</evidence>
<evidence type="ECO:0000313" key="8">
    <source>
        <dbReference type="Proteomes" id="UP000605846"/>
    </source>
</evidence>
<dbReference type="Pfam" id="PF00611">
    <property type="entry name" value="FCH"/>
    <property type="match status" value="1"/>
</dbReference>
<evidence type="ECO:0000256" key="4">
    <source>
        <dbReference type="SAM" id="Coils"/>
    </source>
</evidence>
<dbReference type="OrthoDB" id="5971719at2759"/>
<reference evidence="7" key="1">
    <citation type="submission" date="2020-01" db="EMBL/GenBank/DDBJ databases">
        <title>Genome Sequencing of Three Apophysomyces-Like Fungal Strains Confirms a Novel Fungal Genus in the Mucoromycota with divergent Burkholderia-like Endosymbiotic Bacteria.</title>
        <authorList>
            <person name="Stajich J.E."/>
            <person name="Macias A.M."/>
            <person name="Carter-House D."/>
            <person name="Lovett B."/>
            <person name="Kasson L.R."/>
            <person name="Berry K."/>
            <person name="Grigoriev I."/>
            <person name="Chang Y."/>
            <person name="Spatafora J."/>
            <person name="Kasson M.T."/>
        </authorList>
    </citation>
    <scope>NUCLEOTIDE SEQUENCE</scope>
    <source>
        <strain evidence="7">NRRL A-21654</strain>
    </source>
</reference>
<keyword evidence="4" id="KW-0175">Coiled coil</keyword>
<feature type="region of interest" description="Disordered" evidence="5">
    <location>
        <begin position="520"/>
        <end position="540"/>
    </location>
</feature>
<dbReference type="EMBL" id="JABAYA010000257">
    <property type="protein sequence ID" value="KAF7721519.1"/>
    <property type="molecule type" value="Genomic_DNA"/>
</dbReference>
<dbReference type="GO" id="GO:0009898">
    <property type="term" value="C:cytoplasmic side of plasma membrane"/>
    <property type="evidence" value="ECO:0007669"/>
    <property type="project" value="TreeGrafter"/>
</dbReference>
<accession>A0A8H7BG00</accession>
<dbReference type="SUPFAM" id="SSF103657">
    <property type="entry name" value="BAR/IMD domain-like"/>
    <property type="match status" value="1"/>
</dbReference>
<dbReference type="GO" id="GO:0007010">
    <property type="term" value="P:cytoskeleton organization"/>
    <property type="evidence" value="ECO:0007669"/>
    <property type="project" value="TreeGrafter"/>
</dbReference>
<feature type="domain" description="FCH" evidence="6">
    <location>
        <begin position="2"/>
        <end position="66"/>
    </location>
</feature>
<dbReference type="PANTHER" id="PTHR23065">
    <property type="entry name" value="PROLINE-SERINE-THREONINE PHOSPHATASE INTERACTING PROTEIN 1"/>
    <property type="match status" value="1"/>
</dbReference>
<organism evidence="7 8">
    <name type="scientific">Apophysomyces ossiformis</name>
    <dbReference type="NCBI Taxonomy" id="679940"/>
    <lineage>
        <taxon>Eukaryota</taxon>
        <taxon>Fungi</taxon>
        <taxon>Fungi incertae sedis</taxon>
        <taxon>Mucoromycota</taxon>
        <taxon>Mucoromycotina</taxon>
        <taxon>Mucoromycetes</taxon>
        <taxon>Mucorales</taxon>
        <taxon>Mucorineae</taxon>
        <taxon>Mucoraceae</taxon>
        <taxon>Apophysomyces</taxon>
    </lineage>
</organism>
<feature type="region of interest" description="Disordered" evidence="5">
    <location>
        <begin position="347"/>
        <end position="376"/>
    </location>
</feature>
<keyword evidence="8" id="KW-1185">Reference proteome</keyword>
<feature type="compositionally biased region" description="Polar residues" evidence="5">
    <location>
        <begin position="255"/>
        <end position="269"/>
    </location>
</feature>
<evidence type="ECO:0000313" key="7">
    <source>
        <dbReference type="EMBL" id="KAF7721519.1"/>
    </source>
</evidence>
<feature type="compositionally biased region" description="Acidic residues" evidence="5">
    <location>
        <begin position="306"/>
        <end position="316"/>
    </location>
</feature>
<feature type="compositionally biased region" description="Basic and acidic residues" evidence="5">
    <location>
        <begin position="347"/>
        <end position="363"/>
    </location>
</feature>